<protein>
    <submittedName>
        <fullName evidence="3">FeoA family protein</fullName>
    </submittedName>
</protein>
<name>F6D7U3_METPW</name>
<dbReference type="PANTHER" id="PTHR43151">
    <property type="entry name" value="FEOA FAMILY PROTEIN"/>
    <property type="match status" value="1"/>
</dbReference>
<dbReference type="HOGENOM" id="CLU_150646_6_3_2"/>
<evidence type="ECO:0000313" key="3">
    <source>
        <dbReference type="EMBL" id="AEG17781.1"/>
    </source>
</evidence>
<feature type="domain" description="Ferrous iron transporter FeoA-like" evidence="2">
    <location>
        <begin position="2"/>
        <end position="74"/>
    </location>
</feature>
<dbReference type="GeneID" id="10668244"/>
<dbReference type="InterPro" id="IPR053184">
    <property type="entry name" value="FeoA-like"/>
</dbReference>
<dbReference type="InterPro" id="IPR008988">
    <property type="entry name" value="Transcriptional_repressor_C"/>
</dbReference>
<gene>
    <name evidence="3" type="ordered locus">MSWAN_0748</name>
</gene>
<dbReference type="AlphaFoldDB" id="F6D7U3"/>
<dbReference type="GO" id="GO:0046914">
    <property type="term" value="F:transition metal ion binding"/>
    <property type="evidence" value="ECO:0007669"/>
    <property type="project" value="InterPro"/>
</dbReference>
<evidence type="ECO:0000259" key="2">
    <source>
        <dbReference type="SMART" id="SM00899"/>
    </source>
</evidence>
<dbReference type="eggNOG" id="arCOG02102">
    <property type="taxonomic scope" value="Archaea"/>
</dbReference>
<dbReference type="RefSeq" id="WP_013825283.1">
    <property type="nucleotide sequence ID" value="NC_015574.1"/>
</dbReference>
<dbReference type="Proteomes" id="UP000009231">
    <property type="component" value="Chromosome"/>
</dbReference>
<dbReference type="Gene3D" id="2.30.30.90">
    <property type="match status" value="1"/>
</dbReference>
<keyword evidence="1" id="KW-0408">Iron</keyword>
<organism evidence="3 4">
    <name type="scientific">Methanobacterium paludis (strain DSM 25820 / JCM 18151 / SWAN1)</name>
    <dbReference type="NCBI Taxonomy" id="868131"/>
    <lineage>
        <taxon>Archaea</taxon>
        <taxon>Methanobacteriati</taxon>
        <taxon>Methanobacteriota</taxon>
        <taxon>Methanomada group</taxon>
        <taxon>Methanobacteria</taxon>
        <taxon>Methanobacteriales</taxon>
        <taxon>Methanobacteriaceae</taxon>
        <taxon>Methanobacterium</taxon>
    </lineage>
</organism>
<dbReference type="SUPFAM" id="SSF50037">
    <property type="entry name" value="C-terminal domain of transcriptional repressors"/>
    <property type="match status" value="1"/>
</dbReference>
<dbReference type="OrthoDB" id="105333at2157"/>
<dbReference type="SMART" id="SM00899">
    <property type="entry name" value="FeoA"/>
    <property type="match status" value="1"/>
</dbReference>
<keyword evidence="4" id="KW-1185">Reference proteome</keyword>
<dbReference type="STRING" id="868131.MSWAN_0748"/>
<dbReference type="KEGG" id="mew:MSWAN_0748"/>
<accession>F6D7U3</accession>
<evidence type="ECO:0000313" key="4">
    <source>
        <dbReference type="Proteomes" id="UP000009231"/>
    </source>
</evidence>
<dbReference type="EMBL" id="CP002772">
    <property type="protein sequence ID" value="AEG17781.1"/>
    <property type="molecule type" value="Genomic_DNA"/>
</dbReference>
<proteinExistence type="predicted"/>
<reference evidence="3 4" key="1">
    <citation type="journal article" date="2014" name="Int. J. Syst. Evol. Microbiol.">
        <title>Methanobacterium paludis sp. nov. and a novel strain of Methanobacterium lacus isolated from northern peatlands.</title>
        <authorList>
            <person name="Cadillo-Quiroz H."/>
            <person name="Brauer S.L."/>
            <person name="Goodson N."/>
            <person name="Yavitt J.B."/>
            <person name="Zinder S.H."/>
        </authorList>
    </citation>
    <scope>NUCLEOTIDE SEQUENCE [LARGE SCALE GENOMIC DNA]</scope>
    <source>
        <strain evidence="4">DSM 25820 / JCM 18151 / SWAN1</strain>
    </source>
</reference>
<dbReference type="Pfam" id="PF04023">
    <property type="entry name" value="FeoA"/>
    <property type="match status" value="1"/>
</dbReference>
<dbReference type="InterPro" id="IPR038157">
    <property type="entry name" value="FeoA_core_dom"/>
</dbReference>
<sequence>MISLTELEVGKQAVIGEIKGGFGLKQRFESLNLREGKSIKKISAAPFHGPVVIDVGGCKIAIGRKMASKIIVEIMHENTLNG</sequence>
<dbReference type="InterPro" id="IPR007167">
    <property type="entry name" value="Fe-transptr_FeoA-like"/>
</dbReference>
<dbReference type="PANTHER" id="PTHR43151:SF1">
    <property type="entry name" value="SSR2333 PROTEIN"/>
    <property type="match status" value="1"/>
</dbReference>
<evidence type="ECO:0000256" key="1">
    <source>
        <dbReference type="ARBA" id="ARBA00023004"/>
    </source>
</evidence>